<dbReference type="InterPro" id="IPR057541">
    <property type="entry name" value="PACS1/2_N"/>
</dbReference>
<evidence type="ECO:0000256" key="2">
    <source>
        <dbReference type="ARBA" id="ARBA00022553"/>
    </source>
</evidence>
<dbReference type="GO" id="GO:0072659">
    <property type="term" value="P:protein localization to plasma membrane"/>
    <property type="evidence" value="ECO:0007669"/>
    <property type="project" value="TreeGrafter"/>
</dbReference>
<evidence type="ECO:0000259" key="5">
    <source>
        <dbReference type="Pfam" id="PF25332"/>
    </source>
</evidence>
<dbReference type="InterPro" id="IPR019381">
    <property type="entry name" value="PACS1/2_C"/>
</dbReference>
<keyword evidence="2" id="KW-0597">Phosphoprotein</keyword>
<dbReference type="EMBL" id="HACM01004720">
    <property type="protein sequence ID" value="CRZ05162.1"/>
    <property type="molecule type" value="Transcribed_RNA"/>
</dbReference>
<feature type="compositionally biased region" description="Low complexity" evidence="3">
    <location>
        <begin position="217"/>
        <end position="228"/>
    </location>
</feature>
<reference evidence="6" key="1">
    <citation type="submission" date="2015-04" db="EMBL/GenBank/DDBJ databases">
        <title>The genome sequence of the plant pathogenic Rhizarian Plasmodiophora brassicae reveals insights in its biotrophic life cycle and the origin of chitin synthesis.</title>
        <authorList>
            <person name="Schwelm A."/>
            <person name="Fogelqvist J."/>
            <person name="Knaust A."/>
            <person name="Julke S."/>
            <person name="Lilja T."/>
            <person name="Dhandapani V."/>
            <person name="Bonilla-Rosso G."/>
            <person name="Karlsson M."/>
            <person name="Shevchenko A."/>
            <person name="Choi S.R."/>
            <person name="Kim H.G."/>
            <person name="Park J.Y."/>
            <person name="Lim Y.P."/>
            <person name="Ludwig-Muller J."/>
            <person name="Dixelius C."/>
        </authorList>
    </citation>
    <scope>NUCLEOTIDE SEQUENCE</scope>
    <source>
        <tissue evidence="6">Potato root galls</tissue>
    </source>
</reference>
<evidence type="ECO:0000256" key="1">
    <source>
        <dbReference type="ARBA" id="ARBA00008590"/>
    </source>
</evidence>
<accession>A0A0H5QTV2</accession>
<feature type="domain" description="Phosphofurin acidic cluster sorting protein 1/2 C-terminal" evidence="4">
    <location>
        <begin position="347"/>
        <end position="545"/>
    </location>
</feature>
<organism evidence="6">
    <name type="scientific">Spongospora subterranea</name>
    <dbReference type="NCBI Taxonomy" id="70186"/>
    <lineage>
        <taxon>Eukaryota</taxon>
        <taxon>Sar</taxon>
        <taxon>Rhizaria</taxon>
        <taxon>Endomyxa</taxon>
        <taxon>Phytomyxea</taxon>
        <taxon>Plasmodiophorida</taxon>
        <taxon>Plasmodiophoridae</taxon>
        <taxon>Spongospora</taxon>
    </lineage>
</organism>
<evidence type="ECO:0000259" key="4">
    <source>
        <dbReference type="Pfam" id="PF10254"/>
    </source>
</evidence>
<sequence>MADVSPNEEVVNPVMSMRMVSHADQAQVAAGGSTAAALLRGPFLSPRRPRISRVCHIRISSISLSKAISKTYRHVCISARIRGEKFKSALISGAVPVPETAVKIPVDLWFSISYVHRLKGPTNILQLSIHRCKEDGRNLRLYCKVDLPLDQIMQMPRGKNSPIQLFLNKVSIAAFLEATIWTTRPENGPVRFDPDNAANTVLDPGQNAIDADNDDVSTASGSSEDSGSCNIYHDQPSDLIETRLASKHGANAFLRIRPSFYSKIKLVRQSGSRMFDRLRNNLRRKSFSTSDEDNNSEDKRYRPSDDFRTNDFSVNSLPGDFTNPPQDDDSELYVTAYADIATQIANLSSYFASDPAQPINTVILVDRNARQSRQILEWSGRASVKSVLSAQRLLFFGSCHEAETLFAGITTSFKEKCQSTASPGDRLRIGIAGDDASISMILRPFVQLMSREPRSWLGLRFYVIPLNYSVASASDHTVSERISLTDPQYLALFRSTLWESALDGRTALIEPVARQVEESISRYMLKADAMIRLPIAEAILEIEDCDDPQISGVGVSIPVIRDFSIIEPEDFTEPPPPHQQFQQAMGSMFPGVRQPKTVVIEYWAQDKKTGKVDKFIVKTGVSSLRVVRLDLAAGLAAFDTGSDDPGAVSIIQDPDLSSPDPVQISQQAAVSSSFPTLTDESLFMVIRMLPKDKNKFLQRLGAYSPKRSGPHTHPNERSEVITKFVCSAPPDTKFTACIDGLAIPSCKFASLTPLWPTRTKSFPIAIFKS</sequence>
<feature type="compositionally biased region" description="Basic and acidic residues" evidence="3">
    <location>
        <begin position="296"/>
        <end position="309"/>
    </location>
</feature>
<proteinExistence type="inferred from homology"/>
<feature type="region of interest" description="Disordered" evidence="3">
    <location>
        <begin position="187"/>
        <end position="232"/>
    </location>
</feature>
<dbReference type="AlphaFoldDB" id="A0A0H5QTV2"/>
<evidence type="ECO:0000256" key="3">
    <source>
        <dbReference type="SAM" id="MobiDB-lite"/>
    </source>
</evidence>
<feature type="domain" description="Phosphofurin acidic cluster sorting protein 1/2 N-terminal C2" evidence="5">
    <location>
        <begin position="51"/>
        <end position="134"/>
    </location>
</feature>
<dbReference type="PANTHER" id="PTHR13280">
    <property type="entry name" value="PHOSPHOFURIN ACIDIC CLUSTER SORTING PROTEIN"/>
    <property type="match status" value="1"/>
</dbReference>
<evidence type="ECO:0000313" key="6">
    <source>
        <dbReference type="EMBL" id="CRZ05162.1"/>
    </source>
</evidence>
<dbReference type="Pfam" id="PF10254">
    <property type="entry name" value="Pacs-1"/>
    <property type="match status" value="1"/>
</dbReference>
<dbReference type="PANTHER" id="PTHR13280:SF17">
    <property type="entry name" value="KRUEPPEL TARGET AT 95D, ISOFORM A"/>
    <property type="match status" value="1"/>
</dbReference>
<name>A0A0H5QTV2_9EUKA</name>
<dbReference type="Pfam" id="PF25332">
    <property type="entry name" value="C2_PACS_N"/>
    <property type="match status" value="1"/>
</dbReference>
<protein>
    <submittedName>
        <fullName evidence="6">Uncharacterized protein</fullName>
    </submittedName>
</protein>
<comment type="similarity">
    <text evidence="1">Belongs to the PACS family.</text>
</comment>
<feature type="region of interest" description="Disordered" evidence="3">
    <location>
        <begin position="286"/>
        <end position="326"/>
    </location>
</feature>